<proteinExistence type="predicted"/>
<dbReference type="Gene3D" id="3.90.226.10">
    <property type="entry name" value="2-enoyl-CoA Hydratase, Chain A, domain 1"/>
    <property type="match status" value="1"/>
</dbReference>
<dbReference type="SUPFAM" id="SSF52096">
    <property type="entry name" value="ClpP/crotonase"/>
    <property type="match status" value="1"/>
</dbReference>
<dbReference type="InterPro" id="IPR005151">
    <property type="entry name" value="Tail-specific_protease"/>
</dbReference>
<dbReference type="RefSeq" id="WP_150903569.1">
    <property type="nucleotide sequence ID" value="NZ_VTWT01000004.1"/>
</dbReference>
<evidence type="ECO:0000259" key="2">
    <source>
        <dbReference type="Pfam" id="PF03572"/>
    </source>
</evidence>
<dbReference type="AlphaFoldDB" id="A0A5N1IWP8"/>
<reference evidence="3 4" key="1">
    <citation type="submission" date="2019-09" db="EMBL/GenBank/DDBJ databases">
        <title>Genome sequence of Adhaeribacter sp. M2.</title>
        <authorList>
            <person name="Srinivasan S."/>
        </authorList>
    </citation>
    <scope>NUCLEOTIDE SEQUENCE [LARGE SCALE GENOMIC DNA]</scope>
    <source>
        <strain evidence="3 4">M2</strain>
    </source>
</reference>
<feature type="signal peptide" evidence="1">
    <location>
        <begin position="1"/>
        <end position="26"/>
    </location>
</feature>
<dbReference type="GO" id="GO:0030288">
    <property type="term" value="C:outer membrane-bounded periplasmic space"/>
    <property type="evidence" value="ECO:0007669"/>
    <property type="project" value="TreeGrafter"/>
</dbReference>
<comment type="caution">
    <text evidence="3">The sequence shown here is derived from an EMBL/GenBank/DDBJ whole genome shotgun (WGS) entry which is preliminary data.</text>
</comment>
<dbReference type="Proteomes" id="UP000326570">
    <property type="component" value="Unassembled WGS sequence"/>
</dbReference>
<dbReference type="PANTHER" id="PTHR32060:SF30">
    <property type="entry name" value="CARBOXY-TERMINAL PROCESSING PROTEASE CTPA"/>
    <property type="match status" value="1"/>
</dbReference>
<protein>
    <recommendedName>
        <fullName evidence="2">Tail specific protease domain-containing protein</fullName>
    </recommendedName>
</protein>
<dbReference type="Pfam" id="PF03572">
    <property type="entry name" value="Peptidase_S41"/>
    <property type="match status" value="1"/>
</dbReference>
<dbReference type="EMBL" id="VTWT01000004">
    <property type="protein sequence ID" value="KAA9338935.1"/>
    <property type="molecule type" value="Genomic_DNA"/>
</dbReference>
<dbReference type="GO" id="GO:0007165">
    <property type="term" value="P:signal transduction"/>
    <property type="evidence" value="ECO:0007669"/>
    <property type="project" value="TreeGrafter"/>
</dbReference>
<gene>
    <name evidence="3" type="ORF">F0P94_09090</name>
</gene>
<keyword evidence="1" id="KW-0732">Signal</keyword>
<evidence type="ECO:0000313" key="3">
    <source>
        <dbReference type="EMBL" id="KAA9338935.1"/>
    </source>
</evidence>
<dbReference type="PANTHER" id="PTHR32060">
    <property type="entry name" value="TAIL-SPECIFIC PROTEASE"/>
    <property type="match status" value="1"/>
</dbReference>
<name>A0A5N1IWP8_9BACT</name>
<dbReference type="GO" id="GO:0008236">
    <property type="term" value="F:serine-type peptidase activity"/>
    <property type="evidence" value="ECO:0007669"/>
    <property type="project" value="InterPro"/>
</dbReference>
<keyword evidence="4" id="KW-1185">Reference proteome</keyword>
<sequence>MSFKYSRVLCLLIAASLLFLTWPVAAQSKLFSGFKNKSKVKAIPTFKPEQLRADFAIFHKALQEAHPGLYRYTSKPTFKTRFDSVYFSLSRPHTEQDFYKSLKYLVTNIRCANTILKTANRTEPEFPYHTDQLFPVQLYFNNGKAYALNSFTDSAAVPANAEIVAINGRKMNYQVSDLMPYVSFADGQVTSSKYRELGDNFSGYIATFGEAKPVYEITFRTGDNFRTVRANAAKLEQVRKVKLKDEAFKKLPAWSLEFQDKKIAVLTLATFQPDKSLPDFEEFLETAFAKIKNSEVKTLIIDLRDNKEGNDKYGALLYAYLTDKPFRFYRQINTNTNRRFTFLKYGHVPLNFFFYRRLLKMNPDSTFRYTYHSNLKEQKPQLNAFAGNLYILQSGRTFGSAAEFAAVAHSRKRATIIGQETAGAYRGSNGGKYVQVKLPNSKFELSIPLWAISLDVDEKQNLNRGVLPQYPASPTSEQILSGYDREIEFTLELIRRKNEVLENKVGE</sequence>
<accession>A0A5N1IWP8</accession>
<organism evidence="3 4">
    <name type="scientific">Adhaeribacter soli</name>
    <dbReference type="NCBI Taxonomy" id="2607655"/>
    <lineage>
        <taxon>Bacteria</taxon>
        <taxon>Pseudomonadati</taxon>
        <taxon>Bacteroidota</taxon>
        <taxon>Cytophagia</taxon>
        <taxon>Cytophagales</taxon>
        <taxon>Hymenobacteraceae</taxon>
        <taxon>Adhaeribacter</taxon>
    </lineage>
</organism>
<dbReference type="InterPro" id="IPR029045">
    <property type="entry name" value="ClpP/crotonase-like_dom_sf"/>
</dbReference>
<feature type="domain" description="Tail specific protease" evidence="2">
    <location>
        <begin position="262"/>
        <end position="424"/>
    </location>
</feature>
<dbReference type="GO" id="GO:0004175">
    <property type="term" value="F:endopeptidase activity"/>
    <property type="evidence" value="ECO:0007669"/>
    <property type="project" value="TreeGrafter"/>
</dbReference>
<evidence type="ECO:0000256" key="1">
    <source>
        <dbReference type="SAM" id="SignalP"/>
    </source>
</evidence>
<evidence type="ECO:0000313" key="4">
    <source>
        <dbReference type="Proteomes" id="UP000326570"/>
    </source>
</evidence>
<dbReference type="GO" id="GO:0006508">
    <property type="term" value="P:proteolysis"/>
    <property type="evidence" value="ECO:0007669"/>
    <property type="project" value="InterPro"/>
</dbReference>
<feature type="chain" id="PRO_5024842616" description="Tail specific protease domain-containing protein" evidence="1">
    <location>
        <begin position="27"/>
        <end position="507"/>
    </location>
</feature>